<dbReference type="PANTHER" id="PTHR48081:SF8">
    <property type="entry name" value="ALPHA_BETA HYDROLASE FOLD-3 DOMAIN-CONTAINING PROTEIN-RELATED"/>
    <property type="match status" value="1"/>
</dbReference>
<proteinExistence type="predicted"/>
<dbReference type="InterPro" id="IPR029058">
    <property type="entry name" value="AB_hydrolase_fold"/>
</dbReference>
<evidence type="ECO:0000259" key="2">
    <source>
        <dbReference type="Pfam" id="PF07859"/>
    </source>
</evidence>
<sequence length="330" mass="34983">MSEHDLHGIDRELLESAGMQPVVDYSDPKSVRTTLRRGFRLARALRGAGPHDAALEVAERAVPTRAGSPDVPVRVYRSLRRVEPAPALVFFHGGAFTAGDLETEDARCREIAARTGVVVVSVDYRLAPEHPYPAGFHDCYDALVWVAGAGAAELGIDPARVVVGGSSAGGALAAAVSQAARDLGGPAIVLQVLLYPVADDRMETASMRAFTATPGWNQPNSVHMWRNYLRGWEGGTPSYAAPNRASDLTGLPPAYVMVADRDPLRDEGVEYARGLMSAGVSVELHQFAGAFHGFDAAAPQAGLSRRSLDEQCAVIARHTGVAVDEPVAVG</sequence>
<dbReference type="PANTHER" id="PTHR48081">
    <property type="entry name" value="AB HYDROLASE SUPERFAMILY PROTEIN C4A8.06C"/>
    <property type="match status" value="1"/>
</dbReference>
<dbReference type="AlphaFoldDB" id="A0AA45R3M4"/>
<feature type="domain" description="Alpha/beta hydrolase fold-3" evidence="2">
    <location>
        <begin position="88"/>
        <end position="294"/>
    </location>
</feature>
<protein>
    <submittedName>
        <fullName evidence="3">Alpha/beta hydrolase</fullName>
    </submittedName>
</protein>
<gene>
    <name evidence="3" type="ORF">KCV87_32335</name>
</gene>
<dbReference type="GO" id="GO:0016787">
    <property type="term" value="F:hydrolase activity"/>
    <property type="evidence" value="ECO:0007669"/>
    <property type="project" value="UniProtKB-KW"/>
</dbReference>
<evidence type="ECO:0000256" key="1">
    <source>
        <dbReference type="ARBA" id="ARBA00022801"/>
    </source>
</evidence>
<dbReference type="EMBL" id="CP073249">
    <property type="protein sequence ID" value="QUF03991.1"/>
    <property type="molecule type" value="Genomic_DNA"/>
</dbReference>
<dbReference type="InterPro" id="IPR013094">
    <property type="entry name" value="AB_hydrolase_3"/>
</dbReference>
<dbReference type="Gene3D" id="3.40.50.1820">
    <property type="entry name" value="alpha/beta hydrolase"/>
    <property type="match status" value="1"/>
</dbReference>
<organism evidence="3 4">
    <name type="scientific">Actinosynnema pretiosum subsp. pretiosum</name>
    <dbReference type="NCBI Taxonomy" id="103721"/>
    <lineage>
        <taxon>Bacteria</taxon>
        <taxon>Bacillati</taxon>
        <taxon>Actinomycetota</taxon>
        <taxon>Actinomycetes</taxon>
        <taxon>Pseudonocardiales</taxon>
        <taxon>Pseudonocardiaceae</taxon>
        <taxon>Actinosynnema</taxon>
    </lineage>
</organism>
<keyword evidence="1 3" id="KW-0378">Hydrolase</keyword>
<reference evidence="3" key="1">
    <citation type="submission" date="2021-04" db="EMBL/GenBank/DDBJ databases">
        <title>Genomic sequence of Actinosynnema pretiosum subsp. pretiosum ATCC 31280 (C-14919).</title>
        <authorList>
            <person name="Bai L."/>
            <person name="Wang X."/>
            <person name="Xiao Y."/>
        </authorList>
    </citation>
    <scope>NUCLEOTIDE SEQUENCE</scope>
    <source>
        <strain evidence="3">ATCC 31280</strain>
    </source>
</reference>
<dbReference type="Pfam" id="PF07859">
    <property type="entry name" value="Abhydrolase_3"/>
    <property type="match status" value="1"/>
</dbReference>
<dbReference type="InterPro" id="IPR050300">
    <property type="entry name" value="GDXG_lipolytic_enzyme"/>
</dbReference>
<name>A0AA45R3M4_9PSEU</name>
<evidence type="ECO:0000313" key="4">
    <source>
        <dbReference type="Proteomes" id="UP000677152"/>
    </source>
</evidence>
<dbReference type="SUPFAM" id="SSF53474">
    <property type="entry name" value="alpha/beta-Hydrolases"/>
    <property type="match status" value="1"/>
</dbReference>
<dbReference type="Proteomes" id="UP000677152">
    <property type="component" value="Chromosome"/>
</dbReference>
<accession>A0AA45R3M4</accession>
<evidence type="ECO:0000313" key="3">
    <source>
        <dbReference type="EMBL" id="QUF03991.1"/>
    </source>
</evidence>